<dbReference type="OrthoDB" id="8479808at2"/>
<dbReference type="InParanoid" id="A0A1B1AKH6"/>
<accession>A0A1B1AKH6</accession>
<feature type="transmembrane region" description="Helical" evidence="1">
    <location>
        <begin position="85"/>
        <end position="105"/>
    </location>
</feature>
<keyword evidence="1" id="KW-0812">Transmembrane</keyword>
<evidence type="ECO:0000313" key="3">
    <source>
        <dbReference type="Proteomes" id="UP000092498"/>
    </source>
</evidence>
<reference evidence="2 3" key="1">
    <citation type="submission" date="2015-11" db="EMBL/GenBank/DDBJ databases">
        <title>Whole-Genome Sequence of Candidatus Oderbacter manganicum from the National Park Lower Oder Valley, Germany.</title>
        <authorList>
            <person name="Braun B."/>
            <person name="Liere K."/>
            <person name="Szewzyk U."/>
        </authorList>
    </citation>
    <scope>NUCLEOTIDE SEQUENCE [LARGE SCALE GENOMIC DNA]</scope>
    <source>
        <strain evidence="2 3">OTSz_A_272</strain>
    </source>
</reference>
<sequence length="114" mass="12444">MAAAPVRFLNAAAWPLTIWTSLSHLEEHPADDYVERTSPIVATAVAFWICFVALILLANPAVIAVGGSFDDGSSLVTFVRRTPGAIVGVLWLVTPLLYVAGWWMFTARDEAFPR</sequence>
<keyword evidence="1" id="KW-0472">Membrane</keyword>
<proteinExistence type="predicted"/>
<protein>
    <submittedName>
        <fullName evidence="2">Uncharacterized protein</fullName>
    </submittedName>
</protein>
<organism evidence="2 3">
    <name type="scientific">Candidatus Viadribacter manganicus</name>
    <dbReference type="NCBI Taxonomy" id="1759059"/>
    <lineage>
        <taxon>Bacteria</taxon>
        <taxon>Pseudomonadati</taxon>
        <taxon>Pseudomonadota</taxon>
        <taxon>Alphaproteobacteria</taxon>
        <taxon>Hyphomonadales</taxon>
        <taxon>Hyphomonadaceae</taxon>
        <taxon>Candidatus Viadribacter</taxon>
    </lineage>
</organism>
<feature type="transmembrane region" description="Helical" evidence="1">
    <location>
        <begin position="45"/>
        <end position="65"/>
    </location>
</feature>
<dbReference type="AlphaFoldDB" id="A0A1B1AKH6"/>
<evidence type="ECO:0000313" key="2">
    <source>
        <dbReference type="EMBL" id="ANP47072.1"/>
    </source>
</evidence>
<dbReference type="RefSeq" id="WP_066772745.1">
    <property type="nucleotide sequence ID" value="NZ_CP013244.1"/>
</dbReference>
<dbReference type="EMBL" id="CP013244">
    <property type="protein sequence ID" value="ANP47072.1"/>
    <property type="molecule type" value="Genomic_DNA"/>
</dbReference>
<keyword evidence="3" id="KW-1185">Reference proteome</keyword>
<dbReference type="KEGG" id="cbot:ATE48_14685"/>
<evidence type="ECO:0000256" key="1">
    <source>
        <dbReference type="SAM" id="Phobius"/>
    </source>
</evidence>
<keyword evidence="1" id="KW-1133">Transmembrane helix</keyword>
<name>A0A1B1AKH6_9PROT</name>
<dbReference type="Proteomes" id="UP000092498">
    <property type="component" value="Chromosome"/>
</dbReference>
<gene>
    <name evidence="2" type="ORF">ATE48_14685</name>
</gene>